<dbReference type="InterPro" id="IPR004629">
    <property type="entry name" value="WecG_TagA_CpsF"/>
</dbReference>
<reference evidence="3 4" key="1">
    <citation type="submission" date="2016-04" db="EMBL/GenBank/DDBJ databases">
        <authorList>
            <person name="Chen L."/>
            <person name="Zhuang W."/>
            <person name="Wang G."/>
        </authorList>
    </citation>
    <scope>NUCLEOTIDE SEQUENCE [LARGE SCALE GENOMIC DNA]</scope>
    <source>
        <strain evidence="4">GR20</strain>
    </source>
</reference>
<protein>
    <submittedName>
        <fullName evidence="3">Glycosyl transferase</fullName>
    </submittedName>
</protein>
<proteinExistence type="predicted"/>
<sequence>MSQIFIGMERKSIINFGITTGNYSSFVNNIVTLAHQKESANVCVANVHMFIEAYKDQSFNSIINDATMVTPDGKPLTWVLNYVYGIRQDRVAGMDLLPDLLQQMMLKRLPAFFYGGTPALLEKTEHYLRYAFPYLPIAGMYSPPFRPATPEEEDQLVERINNSGAAVVLVILGCPKQERWMASMKGRINAVMIGVGGALPVMVGMQKRAPGWLQGMGLEWLYRLMQEPRRLFKRYVVTNSLFIYLFFKKIFKVHGVRRLTS</sequence>
<keyword evidence="1" id="KW-0328">Glycosyltransferase</keyword>
<evidence type="ECO:0000256" key="2">
    <source>
        <dbReference type="ARBA" id="ARBA00022679"/>
    </source>
</evidence>
<evidence type="ECO:0000313" key="4">
    <source>
        <dbReference type="Proteomes" id="UP000192277"/>
    </source>
</evidence>
<accession>A0ABX3P444</accession>
<dbReference type="CDD" id="cd06533">
    <property type="entry name" value="Glyco_transf_WecG_TagA"/>
    <property type="match status" value="1"/>
</dbReference>
<comment type="caution">
    <text evidence="3">The sequence shown here is derived from an EMBL/GenBank/DDBJ whole genome shotgun (WGS) entry which is preliminary data.</text>
</comment>
<keyword evidence="4" id="KW-1185">Reference proteome</keyword>
<dbReference type="PANTHER" id="PTHR34136:SF1">
    <property type="entry name" value="UDP-N-ACETYL-D-MANNOSAMINURONIC ACID TRANSFERASE"/>
    <property type="match status" value="1"/>
</dbReference>
<evidence type="ECO:0000313" key="3">
    <source>
        <dbReference type="EMBL" id="OQP54011.1"/>
    </source>
</evidence>
<gene>
    <name evidence="3" type="ORF">A4D02_20205</name>
</gene>
<dbReference type="Proteomes" id="UP000192277">
    <property type="component" value="Unassembled WGS sequence"/>
</dbReference>
<dbReference type="Pfam" id="PF03808">
    <property type="entry name" value="Glyco_tran_WecG"/>
    <property type="match status" value="1"/>
</dbReference>
<dbReference type="PANTHER" id="PTHR34136">
    <property type="match status" value="1"/>
</dbReference>
<dbReference type="NCBIfam" id="TIGR00696">
    <property type="entry name" value="wecG_tagA_cpsF"/>
    <property type="match status" value="1"/>
</dbReference>
<keyword evidence="2 3" id="KW-0808">Transferase</keyword>
<organism evidence="3 4">
    <name type="scientific">Niastella koreensis</name>
    <dbReference type="NCBI Taxonomy" id="354356"/>
    <lineage>
        <taxon>Bacteria</taxon>
        <taxon>Pseudomonadati</taxon>
        <taxon>Bacteroidota</taxon>
        <taxon>Chitinophagia</taxon>
        <taxon>Chitinophagales</taxon>
        <taxon>Chitinophagaceae</taxon>
        <taxon>Niastella</taxon>
    </lineage>
</organism>
<dbReference type="GO" id="GO:0016740">
    <property type="term" value="F:transferase activity"/>
    <property type="evidence" value="ECO:0007669"/>
    <property type="project" value="UniProtKB-KW"/>
</dbReference>
<name>A0ABX3P444_9BACT</name>
<evidence type="ECO:0000256" key="1">
    <source>
        <dbReference type="ARBA" id="ARBA00022676"/>
    </source>
</evidence>
<dbReference type="EMBL" id="LWBO01000002">
    <property type="protein sequence ID" value="OQP54011.1"/>
    <property type="molecule type" value="Genomic_DNA"/>
</dbReference>